<dbReference type="InterPro" id="IPR011083">
    <property type="entry name" value="Phage_tail_collar_dom"/>
</dbReference>
<evidence type="ECO:0000256" key="1">
    <source>
        <dbReference type="ARBA" id="ARBA00022672"/>
    </source>
</evidence>
<evidence type="ECO:0000256" key="2">
    <source>
        <dbReference type="ARBA" id="ARBA00022804"/>
    </source>
</evidence>
<dbReference type="Pfam" id="PF20744">
    <property type="entry name" value="gp37_trimer"/>
    <property type="match status" value="1"/>
</dbReference>
<feature type="region of interest" description="Disordered" evidence="3">
    <location>
        <begin position="801"/>
        <end position="903"/>
    </location>
</feature>
<dbReference type="SUPFAM" id="SSF88874">
    <property type="entry name" value="Receptor-binding domain of short tail fibre protein gp12"/>
    <property type="match status" value="2"/>
</dbReference>
<evidence type="ECO:0000256" key="3">
    <source>
        <dbReference type="SAM" id="MobiDB-lite"/>
    </source>
</evidence>
<dbReference type="PANTHER" id="PTHR35191">
    <property type="entry name" value="PROPHAGE SIDE TAIL FIBER PROTEIN HOMOLOG STFQ-RELATED"/>
    <property type="match status" value="1"/>
</dbReference>
<reference evidence="6 7" key="1">
    <citation type="journal article" date="2015" name="Genome Announc.">
        <title>Draft Genome Sequences of 14 Escherichia coli Phages Isolated from Cattle Slurry.</title>
        <authorList>
            <person name="Smith R."/>
            <person name="O'Hara M."/>
            <person name="Hobman J.L."/>
            <person name="Millard A.D."/>
        </authorList>
    </citation>
    <scope>NUCLEOTIDE SEQUENCE [LARGE SCALE GENOMIC DNA]</scope>
</reference>
<accession>A0A0M7QDN6</accession>
<keyword evidence="1" id="KW-0946">Virion</keyword>
<dbReference type="Gene3D" id="6.20.80.10">
    <property type="match status" value="1"/>
</dbReference>
<feature type="compositionally biased region" description="Polar residues" evidence="3">
    <location>
        <begin position="835"/>
        <end position="903"/>
    </location>
</feature>
<feature type="domain" description="Tail fibre protein gp37 trimerization region" evidence="5">
    <location>
        <begin position="659"/>
        <end position="733"/>
    </location>
</feature>
<dbReference type="PANTHER" id="PTHR35191:SF1">
    <property type="entry name" value="PROPHAGE SIDE TAIL FIBER PROTEIN HOMOLOG STFQ-RELATED"/>
    <property type="match status" value="1"/>
</dbReference>
<dbReference type="Pfam" id="PF07484">
    <property type="entry name" value="Collar"/>
    <property type="match status" value="1"/>
</dbReference>
<evidence type="ECO:0000259" key="5">
    <source>
        <dbReference type="Pfam" id="PF20744"/>
    </source>
</evidence>
<keyword evidence="2" id="KW-1161">Viral attachment to host cell</keyword>
<keyword evidence="1" id="KW-1230">Viral tail fiber protein</keyword>
<name>A0A0M7QDN6_9CAUD</name>
<dbReference type="InterPro" id="IPR037053">
    <property type="entry name" value="Phage_tail_collar_dom_sf"/>
</dbReference>
<dbReference type="GeneID" id="40101885"/>
<keyword evidence="1" id="KW-1227">Viral tail protein</keyword>
<dbReference type="GO" id="GO:0019062">
    <property type="term" value="P:virion attachment to host cell"/>
    <property type="evidence" value="ECO:0007669"/>
    <property type="project" value="UniProtKB-KW"/>
</dbReference>
<dbReference type="InterPro" id="IPR051934">
    <property type="entry name" value="Phage_Tail_Fiber_Structural"/>
</dbReference>
<dbReference type="Gene3D" id="3.90.1340.10">
    <property type="entry name" value="Phage tail collar domain"/>
    <property type="match status" value="1"/>
</dbReference>
<dbReference type="RefSeq" id="YP_009625003.1">
    <property type="nucleotide sequence ID" value="NC_042129.1"/>
</dbReference>
<sequence>MATLKQIQFKRSKTAGARPAASVLAEGELAINLKDRTIFTKDDSGNIIDLGIAKGGQIDGNVTINGLLRLNGDYVQTGGMTVNGPIGSTDGVTAKVFRSTQGSFYARATNDTANAHLWFENTNGSERGVLYSKPQSENEGVITMRVRQGTAAGAQNSEFHFISTDGGIFQARKLTALTSISTPTISVNLINHDSKAFGQYDSQSLVQYVYPGTGETNGVNYLRKVRSKSGGTIYHEICTAQTGLADEMSWWTGNTPLFKLYGIRNDGRMIIRNSLAIGTVTQGFPSSDYGNAGALGNIFLALGDNGTGLVYRKTGVFDFVGSGLSLASITPDSFRSTRKAIFGRSEDQGTTWIMPGTNAAFLSVQTQADENTAGDGQTHIGYNSGGKMNHYFRGKGKTNINTQEGMEVNPGILKLVTGSNNVQFYADGTVSSIQRIKFDNGLVLTGARPDGIQLDAPTTTDGTKTILWAAGTRPGQNKSYLSIKAWGNAFNASGNRARETVFQVSDGQGYHFYSQRVAPGSGSTVGPIQFRVNGGLLTSGGITSSGSIVTESSLVANNGLSVNGQAKFGGTADALRIWNAEYGAIFRRSETSFYIIPTLKDAGKSGGISNLRPFTINLANGSVMIGNHTQAGKNLLTIDNVSKFVQTDVRLRVNMDSDGIVLNASSQASSNFIQGRKADVTKWYLGIGDGGNVVRMHNYTYSHGIALNADTVDITKPLKINNIRIGTDGNITGGSGNFANLNTTINNLKTDIVSSYPIGAPIPWPTDTPPEGYAIMEGQTFDADLYPKLAAVYPSGTLPDMRGQTIKGKPSGRAVLSTEADGVKSHSHSASASSTDLGTKTTSSFDYGSKTTSSFDYGTKTSNTTGNHSHTVSGNTSSAGAHQHSQTGPRGTNNQPTGIYPNGSTRISGTLVVGFGLSNGVVPGTSQYIAKSSTEGNHTHTWSGTTSSTGNHAHTVGIGAHSHSVGIGAHTHTVAIGSHGHTITVNSTGNTENTVKNIAFNYIVRLA</sequence>
<organism evidence="6 7">
    <name type="scientific">Escherichia phage slur03</name>
    <dbReference type="NCBI Taxonomy" id="1720496"/>
    <lineage>
        <taxon>Viruses</taxon>
        <taxon>Duplodnaviria</taxon>
        <taxon>Heunggongvirae</taxon>
        <taxon>Uroviricota</taxon>
        <taxon>Caudoviricetes</taxon>
        <taxon>Pantevenvirales</taxon>
        <taxon>Straboviridae</taxon>
        <taxon>Tevenvirinae</taxon>
        <taxon>Tequatrovirus</taxon>
        <taxon>Tequatrovirus slur03</taxon>
    </lineage>
</organism>
<proteinExistence type="predicted"/>
<keyword evidence="7" id="KW-1185">Reference proteome</keyword>
<dbReference type="InterPro" id="IPR048388">
    <property type="entry name" value="Gp37_trimer"/>
</dbReference>
<evidence type="ECO:0000259" key="4">
    <source>
        <dbReference type="Pfam" id="PF07484"/>
    </source>
</evidence>
<protein>
    <submittedName>
        <fullName evidence="6">Phage tail fiber protein [Enterobacteria phage ime09]</fullName>
    </submittedName>
</protein>
<evidence type="ECO:0000313" key="6">
    <source>
        <dbReference type="EMBL" id="CUL01629.1"/>
    </source>
</evidence>
<feature type="domain" description="Phage tail collar" evidence="4">
    <location>
        <begin position="759"/>
        <end position="806"/>
    </location>
</feature>
<dbReference type="Proteomes" id="UP000247154">
    <property type="component" value="Segment"/>
</dbReference>
<evidence type="ECO:0000313" key="7">
    <source>
        <dbReference type="Proteomes" id="UP000247154"/>
    </source>
</evidence>
<keyword evidence="2" id="KW-0945">Host-virus interaction</keyword>
<dbReference type="EMBL" id="LN881728">
    <property type="protein sequence ID" value="CUL01629.1"/>
    <property type="molecule type" value="Genomic_DNA"/>
</dbReference>
<dbReference type="GO" id="GO:0098024">
    <property type="term" value="C:virus tail, fiber"/>
    <property type="evidence" value="ECO:0007669"/>
    <property type="project" value="UniProtKB-KW"/>
</dbReference>
<keyword evidence="2" id="KW-1160">Virus entry into host cell</keyword>
<dbReference type="KEGG" id="vg:40101885"/>